<dbReference type="EMBL" id="DQIR01062818">
    <property type="protein sequence ID" value="HDA18294.1"/>
    <property type="molecule type" value="Transcribed_RNA"/>
</dbReference>
<evidence type="ECO:0000313" key="2">
    <source>
        <dbReference type="EMBL" id="HDA27261.1"/>
    </source>
</evidence>
<sequence>MGPTQASERGCFIESCSDITFQTASQSWDQGWESSCDNGGKWYRSPHTQGSVVGVPASGRCGPKGIALEGPRPSAAGESQGVAAHGSPEAQPAASATRGVHHRDVHGSHSISSQPALLALQQLAVGGDLDVQGQLDVHELLVLAQLPGHVLLGPLQGGLQLLLLGASILEGQLPTVLSFGDGGLQLSTSASLPNAPRLAQEAG</sequence>
<organism evidence="2">
    <name type="scientific">Sus scrofa</name>
    <name type="common">Pig</name>
    <dbReference type="NCBI Taxonomy" id="9823"/>
    <lineage>
        <taxon>Eukaryota</taxon>
        <taxon>Metazoa</taxon>
        <taxon>Chordata</taxon>
        <taxon>Craniata</taxon>
        <taxon>Vertebrata</taxon>
        <taxon>Euteleostomi</taxon>
        <taxon>Mammalia</taxon>
        <taxon>Eutheria</taxon>
        <taxon>Laurasiatheria</taxon>
        <taxon>Artiodactyla</taxon>
        <taxon>Suina</taxon>
        <taxon>Suidae</taxon>
        <taxon>Sus</taxon>
    </lineage>
</organism>
<dbReference type="AlphaFoldDB" id="A0A480HRF2"/>
<feature type="region of interest" description="Disordered" evidence="1">
    <location>
        <begin position="62"/>
        <end position="108"/>
    </location>
</feature>
<dbReference type="EMBL" id="DQIR01071785">
    <property type="protein sequence ID" value="HDA27261.1"/>
    <property type="molecule type" value="Transcribed_RNA"/>
</dbReference>
<name>A0A480HRF2_PIG</name>
<dbReference type="EMBL" id="DQIR01085087">
    <property type="protein sequence ID" value="HDA40563.1"/>
    <property type="molecule type" value="Transcribed_RNA"/>
</dbReference>
<proteinExistence type="predicted"/>
<reference evidence="2" key="1">
    <citation type="journal article" date="2019" name="PeerJ">
        <title>Genes of the pig, Sus scrofa, reconstructed with EvidentialGene.</title>
        <authorList>
            <person name="Gilbert D.G."/>
        </authorList>
    </citation>
    <scope>NUCLEOTIDE SEQUENCE</scope>
</reference>
<evidence type="ECO:0000256" key="1">
    <source>
        <dbReference type="SAM" id="MobiDB-lite"/>
    </source>
</evidence>
<accession>A0A480HRF2</accession>
<protein>
    <submittedName>
        <fullName evidence="2">Uncharacterized protein</fullName>
    </submittedName>
</protein>